<dbReference type="GO" id="GO:0006260">
    <property type="term" value="P:DNA replication"/>
    <property type="evidence" value="ECO:0007669"/>
    <property type="project" value="InterPro"/>
</dbReference>
<evidence type="ECO:0000313" key="3">
    <source>
        <dbReference type="EMBL" id="ATW34399.1"/>
    </source>
</evidence>
<proteinExistence type="predicted"/>
<accession>A0A2D3TF34</accession>
<name>A0A2D3TF34_9ENTR</name>
<dbReference type="InterPro" id="IPR006497">
    <property type="entry name" value="Phage_lambda_VrpO_N"/>
</dbReference>
<organism evidence="3 4">
    <name type="scientific">Candidatus Williamhamiltonella defendens</name>
    <dbReference type="NCBI Taxonomy" id="138072"/>
    <lineage>
        <taxon>Bacteria</taxon>
        <taxon>Pseudomonadati</taxon>
        <taxon>Pseudomonadota</taxon>
        <taxon>Gammaproteobacteria</taxon>
        <taxon>Enterobacterales</taxon>
        <taxon>Enterobacteriaceae</taxon>
        <taxon>aphid secondary symbionts</taxon>
        <taxon>Candidatus Williamhamiltonella</taxon>
    </lineage>
</organism>
<dbReference type="InterPro" id="IPR036388">
    <property type="entry name" value="WH-like_DNA-bd_sf"/>
</dbReference>
<protein>
    <recommendedName>
        <fullName evidence="2">Bacteriophage lambda Replication protein O N-terminal domain-containing protein</fullName>
    </recommendedName>
</protein>
<evidence type="ECO:0000256" key="1">
    <source>
        <dbReference type="SAM" id="MobiDB-lite"/>
    </source>
</evidence>
<dbReference type="NCBIfam" id="TIGR01610">
    <property type="entry name" value="phage_O_Nterm"/>
    <property type="match status" value="1"/>
</dbReference>
<dbReference type="Proteomes" id="UP000229055">
    <property type="component" value="Chromosome"/>
</dbReference>
<reference evidence="4" key="2">
    <citation type="submission" date="2017-11" db="EMBL/GenBank/DDBJ databases">
        <title>PacBio sequencing of new strain of the secondary endosymbiont Candidatus Hamiltonella defensa.</title>
        <authorList>
            <person name="Strand M.R."/>
            <person name="Oliver K."/>
        </authorList>
    </citation>
    <scope>NUCLEOTIDE SEQUENCE [LARGE SCALE GENOMIC DNA]</scope>
    <source>
        <strain evidence="4">ZA17</strain>
    </source>
</reference>
<evidence type="ECO:0000313" key="4">
    <source>
        <dbReference type="Proteomes" id="UP000229055"/>
    </source>
</evidence>
<dbReference type="RefSeq" id="WP_100096941.1">
    <property type="nucleotide sequence ID" value="NZ_CP017613.1"/>
</dbReference>
<evidence type="ECO:0000259" key="2">
    <source>
        <dbReference type="Pfam" id="PF04492"/>
    </source>
</evidence>
<reference evidence="4" key="1">
    <citation type="submission" date="2016-10" db="EMBL/GenBank/DDBJ databases">
        <authorList>
            <person name="Chevignon G."/>
        </authorList>
    </citation>
    <scope>NUCLEOTIDE SEQUENCE [LARGE SCALE GENOMIC DNA]</scope>
    <source>
        <strain evidence="4">ZA17</strain>
    </source>
</reference>
<feature type="region of interest" description="Disordered" evidence="1">
    <location>
        <begin position="229"/>
        <end position="256"/>
    </location>
</feature>
<feature type="region of interest" description="Disordered" evidence="1">
    <location>
        <begin position="125"/>
        <end position="144"/>
    </location>
</feature>
<dbReference type="EMBL" id="CP017613">
    <property type="protein sequence ID" value="ATW34399.1"/>
    <property type="molecule type" value="Genomic_DNA"/>
</dbReference>
<dbReference type="Pfam" id="PF04492">
    <property type="entry name" value="Phage_rep_O"/>
    <property type="match status" value="1"/>
</dbReference>
<feature type="domain" description="Bacteriophage lambda Replication protein O N-terminal" evidence="2">
    <location>
        <begin position="20"/>
        <end position="113"/>
    </location>
</feature>
<gene>
    <name evidence="3" type="ORF">BJP43_09190</name>
</gene>
<sequence>MTNVTYADFEAQKEENKINVIDLEEGYTRISNELLEGILTAGLTQHQLLVVMAIIRKTYGYNKKIDWVSNWQISELTELLPHKCSAAKSALLKRKILISSGRFVGINQCLSEWKDKTCVNEMLPESGKHKRQTTKDNILKPNKPPIVPLAEKSKSFDPSSPELPTWLPKPIWDAWVQYRKEINKPIKSQQTVIQAIKLPGQCRDNGHQPEAIINASIANGWQGLFEPQKPARTQQPKAHSVADSFADKDYGEPQLPDWARECLSREGL</sequence>
<dbReference type="AlphaFoldDB" id="A0A2D3TF34"/>
<dbReference type="Gene3D" id="1.10.10.10">
    <property type="entry name" value="Winged helix-like DNA-binding domain superfamily/Winged helix DNA-binding domain"/>
    <property type="match status" value="1"/>
</dbReference>